<dbReference type="AlphaFoldDB" id="A0A8H4Q280"/>
<organism evidence="2 3">
    <name type="scientific">Ophiocordyceps camponoti-floridani</name>
    <dbReference type="NCBI Taxonomy" id="2030778"/>
    <lineage>
        <taxon>Eukaryota</taxon>
        <taxon>Fungi</taxon>
        <taxon>Dikarya</taxon>
        <taxon>Ascomycota</taxon>
        <taxon>Pezizomycotina</taxon>
        <taxon>Sordariomycetes</taxon>
        <taxon>Hypocreomycetidae</taxon>
        <taxon>Hypocreales</taxon>
        <taxon>Ophiocordycipitaceae</taxon>
        <taxon>Ophiocordyceps</taxon>
    </lineage>
</organism>
<keyword evidence="3" id="KW-1185">Reference proteome</keyword>
<dbReference type="PANTHER" id="PTHR11799">
    <property type="entry name" value="PARAOXONASE"/>
    <property type="match status" value="1"/>
</dbReference>
<name>A0A8H4Q280_9HYPO</name>
<gene>
    <name evidence="2" type="ORF">GQ602_006921</name>
</gene>
<keyword evidence="1" id="KW-1133">Transmembrane helix</keyword>
<comment type="caution">
    <text evidence="2">The sequence shown here is derived from an EMBL/GenBank/DDBJ whole genome shotgun (WGS) entry which is preliminary data.</text>
</comment>
<dbReference type="InterPro" id="IPR051288">
    <property type="entry name" value="Serum_paraoxonase/arylesterase"/>
</dbReference>
<evidence type="ECO:0000313" key="2">
    <source>
        <dbReference type="EMBL" id="KAF4582297.1"/>
    </source>
</evidence>
<evidence type="ECO:0000256" key="1">
    <source>
        <dbReference type="SAM" id="Phobius"/>
    </source>
</evidence>
<keyword evidence="1" id="KW-0472">Membrane</keyword>
<accession>A0A8H4Q280</accession>
<evidence type="ECO:0000313" key="3">
    <source>
        <dbReference type="Proteomes" id="UP000562929"/>
    </source>
</evidence>
<dbReference type="Gene3D" id="2.120.10.30">
    <property type="entry name" value="TolB, C-terminal domain"/>
    <property type="match status" value="1"/>
</dbReference>
<keyword evidence="1" id="KW-0812">Transmembrane</keyword>
<protein>
    <submittedName>
        <fullName evidence="2">Serum paraoxonase/arylesterase family protein</fullName>
    </submittedName>
</protein>
<proteinExistence type="predicted"/>
<sequence>MASNRSFYSTSLIVLLIAVSVSYLCGATFLRMFVVLGVFRTPGQTPAADLVAIPDTTYCEDLHYHKPSGFVFAACEGETIRHSWFPPLSIFDDPARGYKGRGGVKVIDPTTLKAKTLRLDGFDGPFVTHGFDILDDPESQEGKHIYLFAVNHKPNTQRYEKRDESAPESHSVIEVFRHELGSDSAQHVRSVWHPLIKTPNDVYALSPSSFFVTNDHRYTKGVMRLVEESYFASKWTDTIFVQFTPSESAQDDSHGVQASVALQGLHNNNGLGHGKAPQDILVVSASTGQLHLGVHAVDATTVTSRIRITESIDVDSTIDNPSYFSDPYANSTFDGSGFVLAGLSNGVNVLSNRRNPDAKDGVLIWMVSPEKGAGKDSSKWRKRLLFEDDGTRIRTASSAVLVAKDPAADSGRRRAQLFVSGFLSKSVVSCLVDL</sequence>
<dbReference type="SUPFAM" id="SSF63829">
    <property type="entry name" value="Calcium-dependent phosphotriesterase"/>
    <property type="match status" value="1"/>
</dbReference>
<feature type="transmembrane region" description="Helical" evidence="1">
    <location>
        <begin position="12"/>
        <end position="39"/>
    </location>
</feature>
<dbReference type="EMBL" id="JAACLJ010000008">
    <property type="protein sequence ID" value="KAF4582297.1"/>
    <property type="molecule type" value="Genomic_DNA"/>
</dbReference>
<dbReference type="InterPro" id="IPR011042">
    <property type="entry name" value="6-blade_b-propeller_TolB-like"/>
</dbReference>
<dbReference type="OrthoDB" id="5307922at2759"/>
<reference evidence="2 3" key="1">
    <citation type="journal article" date="2020" name="G3 (Bethesda)">
        <title>Genetic Underpinnings of Host Manipulation by Ophiocordyceps as Revealed by Comparative Transcriptomics.</title>
        <authorList>
            <person name="Will I."/>
            <person name="Das B."/>
            <person name="Trinh T."/>
            <person name="Brachmann A."/>
            <person name="Ohm R.A."/>
            <person name="de Bekker C."/>
        </authorList>
    </citation>
    <scope>NUCLEOTIDE SEQUENCE [LARGE SCALE GENOMIC DNA]</scope>
    <source>
        <strain evidence="2 3">EC05</strain>
    </source>
</reference>
<dbReference type="PANTHER" id="PTHR11799:SF12">
    <property type="entry name" value="PARAOXONASE-RELATED"/>
    <property type="match status" value="1"/>
</dbReference>
<dbReference type="Proteomes" id="UP000562929">
    <property type="component" value="Unassembled WGS sequence"/>
</dbReference>